<dbReference type="RefSeq" id="WP_381218865.1">
    <property type="nucleotide sequence ID" value="NZ_JBHSPC010000121.1"/>
</dbReference>
<dbReference type="PROSITE" id="PS50994">
    <property type="entry name" value="INTEGRASE"/>
    <property type="match status" value="1"/>
</dbReference>
<keyword evidence="3" id="KW-1185">Reference proteome</keyword>
<dbReference type="InterPro" id="IPR036397">
    <property type="entry name" value="RNaseH_sf"/>
</dbReference>
<protein>
    <submittedName>
        <fullName evidence="2">Transposase</fullName>
    </submittedName>
</protein>
<name>A0ABW0XW65_9ACTN</name>
<reference evidence="3" key="1">
    <citation type="journal article" date="2019" name="Int. J. Syst. Evol. Microbiol.">
        <title>The Global Catalogue of Microorganisms (GCM) 10K type strain sequencing project: providing services to taxonomists for standard genome sequencing and annotation.</title>
        <authorList>
            <consortium name="The Broad Institute Genomics Platform"/>
            <consortium name="The Broad Institute Genome Sequencing Center for Infectious Disease"/>
            <person name="Wu L."/>
            <person name="Ma J."/>
        </authorList>
    </citation>
    <scope>NUCLEOTIDE SEQUENCE [LARGE SCALE GENOMIC DNA]</scope>
    <source>
        <strain evidence="3">JCM 13852</strain>
    </source>
</reference>
<dbReference type="InterPro" id="IPR012337">
    <property type="entry name" value="RNaseH-like_sf"/>
</dbReference>
<evidence type="ECO:0000313" key="3">
    <source>
        <dbReference type="Proteomes" id="UP001596183"/>
    </source>
</evidence>
<feature type="domain" description="Integrase catalytic" evidence="1">
    <location>
        <begin position="1"/>
        <end position="153"/>
    </location>
</feature>
<dbReference type="PANTHER" id="PTHR46889">
    <property type="entry name" value="TRANSPOSASE INSF FOR INSERTION SEQUENCE IS3B-RELATED"/>
    <property type="match status" value="1"/>
</dbReference>
<dbReference type="Pfam" id="PF00665">
    <property type="entry name" value="rve"/>
    <property type="match status" value="1"/>
</dbReference>
<dbReference type="Gene3D" id="3.30.420.10">
    <property type="entry name" value="Ribonuclease H-like superfamily/Ribonuclease H"/>
    <property type="match status" value="1"/>
</dbReference>
<sequence length="191" mass="21453">MTELVMLEGKLYLAACIDLATREVIGRVMAGHHRAALPVAALRMAAGRGGLEDGCVMHTDRGGEYASDEFRTEIRTLHMRQSRGRVGSCDDNAAAESWFAALKAEIGTTVRETRAAARADVFHFIEVEYNRTRLRRHPEFGYLTPLETRARLQHDFTPQRKHPLSRTRGNFSGGTLWICAWARLRLLSCPT</sequence>
<dbReference type="Proteomes" id="UP001596183">
    <property type="component" value="Unassembled WGS sequence"/>
</dbReference>
<dbReference type="SUPFAM" id="SSF53098">
    <property type="entry name" value="Ribonuclease H-like"/>
    <property type="match status" value="1"/>
</dbReference>
<proteinExistence type="predicted"/>
<comment type="caution">
    <text evidence="2">The sequence shown here is derived from an EMBL/GenBank/DDBJ whole genome shotgun (WGS) entry which is preliminary data.</text>
</comment>
<gene>
    <name evidence="2" type="ORF">ACFP2V_32460</name>
</gene>
<dbReference type="PANTHER" id="PTHR46889:SF4">
    <property type="entry name" value="TRANSPOSASE INSO FOR INSERTION SEQUENCE ELEMENT IS911B-RELATED"/>
    <property type="match status" value="1"/>
</dbReference>
<dbReference type="InterPro" id="IPR001584">
    <property type="entry name" value="Integrase_cat-core"/>
</dbReference>
<organism evidence="2 3">
    <name type="scientific">Streptomyces incanus</name>
    <dbReference type="NCBI Taxonomy" id="887453"/>
    <lineage>
        <taxon>Bacteria</taxon>
        <taxon>Bacillati</taxon>
        <taxon>Actinomycetota</taxon>
        <taxon>Actinomycetes</taxon>
        <taxon>Kitasatosporales</taxon>
        <taxon>Streptomycetaceae</taxon>
        <taxon>Streptomyces</taxon>
    </lineage>
</organism>
<evidence type="ECO:0000313" key="2">
    <source>
        <dbReference type="EMBL" id="MFC5674616.1"/>
    </source>
</evidence>
<accession>A0ABW0XW65</accession>
<dbReference type="InterPro" id="IPR050900">
    <property type="entry name" value="Transposase_IS3/IS150/IS904"/>
</dbReference>
<evidence type="ECO:0000259" key="1">
    <source>
        <dbReference type="PROSITE" id="PS50994"/>
    </source>
</evidence>
<dbReference type="EMBL" id="JBHSPC010000121">
    <property type="protein sequence ID" value="MFC5674616.1"/>
    <property type="molecule type" value="Genomic_DNA"/>
</dbReference>